<evidence type="ECO:0000256" key="3">
    <source>
        <dbReference type="ARBA" id="ARBA00022448"/>
    </source>
</evidence>
<comment type="similarity">
    <text evidence="2">Belongs to the EamA transporter family.</text>
</comment>
<dbReference type="HOGENOM" id="CLU_054508_1_0_5"/>
<comment type="subcellular location">
    <subcellularLocation>
        <location evidence="1">Cell membrane</location>
        <topology evidence="1">Multi-pass membrane protein</topology>
    </subcellularLocation>
</comment>
<evidence type="ECO:0000256" key="1">
    <source>
        <dbReference type="ARBA" id="ARBA00004651"/>
    </source>
</evidence>
<accession>Q1YEF8</accession>
<keyword evidence="5 8" id="KW-0812">Transmembrane</keyword>
<comment type="caution">
    <text evidence="10">The sequence shown here is derived from an EMBL/GenBank/DDBJ whole genome shotgun (WGS) entry which is preliminary data.</text>
</comment>
<evidence type="ECO:0000313" key="10">
    <source>
        <dbReference type="EMBL" id="EAS48633.1"/>
    </source>
</evidence>
<feature type="transmembrane region" description="Helical" evidence="8">
    <location>
        <begin position="106"/>
        <end position="123"/>
    </location>
</feature>
<evidence type="ECO:0000256" key="8">
    <source>
        <dbReference type="SAM" id="Phobius"/>
    </source>
</evidence>
<feature type="transmembrane region" description="Helical" evidence="8">
    <location>
        <begin position="41"/>
        <end position="62"/>
    </location>
</feature>
<reference evidence="10 11" key="1">
    <citation type="journal article" date="2008" name="Appl. Environ. Microbiol.">
        <title>Genomic insights into Mn(II) oxidation by the marine alphaproteobacterium Aurantimonas sp. strain SI85-9A1.</title>
        <authorList>
            <person name="Dick G.J."/>
            <person name="Podell S."/>
            <person name="Johnson H.A."/>
            <person name="Rivera-Espinoza Y."/>
            <person name="Bernier-Latmani R."/>
            <person name="McCarthy J.K."/>
            <person name="Torpey J.W."/>
            <person name="Clement B.G."/>
            <person name="Gaasterland T."/>
            <person name="Tebo B.M."/>
        </authorList>
    </citation>
    <scope>NUCLEOTIDE SEQUENCE [LARGE SCALE GENOMIC DNA]</scope>
    <source>
        <strain evidence="10 11">SI85-9A1</strain>
    </source>
</reference>
<sequence length="304" mass="32852">MQAAGSANKGFFYAFGAYAIWGLVLPIYMKLLSHVSPLEIVAHRVIWAIPFAVLVLWWQGLLGGVWRYFTQWRTLALAAVTASLISFNWGTYVYAIASGHALDAALGYYINPLVNVLLGAVILGERPNRLQAAAIALAGIAVVILTIKAGGLPWISLVLAFSFGTYGLLRKMVPVGSTEGFFLEVALLAVPSVLLLAFLPGDNHVMTGGYVAGMLIFAGPLTAIPLMLFAAGARLLHYSTIGILQYMVPTLLFLTAVFVFGEPFTNWQLVAFCLIWSAVVLYTVALFRNGRARRRAAALTPQTA</sequence>
<keyword evidence="11" id="KW-1185">Reference proteome</keyword>
<evidence type="ECO:0000256" key="2">
    <source>
        <dbReference type="ARBA" id="ARBA00007362"/>
    </source>
</evidence>
<evidence type="ECO:0000313" key="11">
    <source>
        <dbReference type="Proteomes" id="UP000000321"/>
    </source>
</evidence>
<dbReference type="InterPro" id="IPR000620">
    <property type="entry name" value="EamA_dom"/>
</dbReference>
<feature type="transmembrane region" description="Helical" evidence="8">
    <location>
        <begin position="74"/>
        <end position="94"/>
    </location>
</feature>
<evidence type="ECO:0000256" key="7">
    <source>
        <dbReference type="ARBA" id="ARBA00023136"/>
    </source>
</evidence>
<dbReference type="AlphaFoldDB" id="Q1YEF8"/>
<dbReference type="EMBL" id="AAPJ01000008">
    <property type="protein sequence ID" value="EAS48633.1"/>
    <property type="molecule type" value="Genomic_DNA"/>
</dbReference>
<dbReference type="OrthoDB" id="369870at2"/>
<keyword evidence="4" id="KW-1003">Cell membrane</keyword>
<feature type="transmembrane region" description="Helical" evidence="8">
    <location>
        <begin position="153"/>
        <end position="169"/>
    </location>
</feature>
<dbReference type="Pfam" id="PF00892">
    <property type="entry name" value="EamA"/>
    <property type="match status" value="1"/>
</dbReference>
<feature type="transmembrane region" description="Helical" evidence="8">
    <location>
        <begin position="211"/>
        <end position="231"/>
    </location>
</feature>
<dbReference type="Proteomes" id="UP000000321">
    <property type="component" value="Unassembled WGS sequence"/>
</dbReference>
<evidence type="ECO:0000256" key="5">
    <source>
        <dbReference type="ARBA" id="ARBA00022692"/>
    </source>
</evidence>
<keyword evidence="7 8" id="KW-0472">Membrane</keyword>
<protein>
    <submittedName>
        <fullName evidence="10">Putative chloramphenicol-sensitive protein RARD</fullName>
    </submittedName>
</protein>
<dbReference type="SUPFAM" id="SSF103481">
    <property type="entry name" value="Multidrug resistance efflux transporter EmrE"/>
    <property type="match status" value="2"/>
</dbReference>
<feature type="transmembrane region" description="Helical" evidence="8">
    <location>
        <begin position="12"/>
        <end position="29"/>
    </location>
</feature>
<evidence type="ECO:0000259" key="9">
    <source>
        <dbReference type="Pfam" id="PF00892"/>
    </source>
</evidence>
<dbReference type="PANTHER" id="PTHR22911">
    <property type="entry name" value="ACYL-MALONYL CONDENSING ENZYME-RELATED"/>
    <property type="match status" value="1"/>
</dbReference>
<dbReference type="NCBIfam" id="TIGR00688">
    <property type="entry name" value="rarD"/>
    <property type="match status" value="1"/>
</dbReference>
<dbReference type="GO" id="GO:0005886">
    <property type="term" value="C:plasma membrane"/>
    <property type="evidence" value="ECO:0007669"/>
    <property type="project" value="UniProtKB-SubCell"/>
</dbReference>
<evidence type="ECO:0000256" key="4">
    <source>
        <dbReference type="ARBA" id="ARBA00022475"/>
    </source>
</evidence>
<dbReference type="PANTHER" id="PTHR22911:SF137">
    <property type="entry name" value="SOLUTE CARRIER FAMILY 35 MEMBER G2-RELATED"/>
    <property type="match status" value="1"/>
</dbReference>
<name>Q1YEF8_AURMS</name>
<gene>
    <name evidence="10" type="ORF">SI859A1_01117</name>
</gene>
<feature type="transmembrane region" description="Helical" evidence="8">
    <location>
        <begin position="130"/>
        <end position="147"/>
    </location>
</feature>
<keyword evidence="6 8" id="KW-1133">Transmembrane helix</keyword>
<feature type="transmembrane region" description="Helical" evidence="8">
    <location>
        <begin position="243"/>
        <end position="261"/>
    </location>
</feature>
<dbReference type="InterPro" id="IPR037185">
    <property type="entry name" value="EmrE-like"/>
</dbReference>
<dbReference type="RefSeq" id="WP_009208979.1">
    <property type="nucleotide sequence ID" value="NZ_BBWP01000033.1"/>
</dbReference>
<evidence type="ECO:0000256" key="6">
    <source>
        <dbReference type="ARBA" id="ARBA00022989"/>
    </source>
</evidence>
<feature type="transmembrane region" description="Helical" evidence="8">
    <location>
        <begin position="181"/>
        <end position="199"/>
    </location>
</feature>
<dbReference type="BioCyc" id="AURANTIMONAS:SI859A1_01117-MONOMER"/>
<organism evidence="10 11">
    <name type="scientific">Aurantimonas manganoxydans (strain ATCC BAA-1229 / DSM 21871 / SI85-9A1)</name>
    <dbReference type="NCBI Taxonomy" id="287752"/>
    <lineage>
        <taxon>Bacteria</taxon>
        <taxon>Pseudomonadati</taxon>
        <taxon>Pseudomonadota</taxon>
        <taxon>Alphaproteobacteria</taxon>
        <taxon>Hyphomicrobiales</taxon>
        <taxon>Aurantimonadaceae</taxon>
        <taxon>Aurantimonas</taxon>
    </lineage>
</organism>
<proteinExistence type="inferred from homology"/>
<keyword evidence="3" id="KW-0813">Transport</keyword>
<dbReference type="InterPro" id="IPR004626">
    <property type="entry name" value="RarD"/>
</dbReference>
<feature type="domain" description="EamA" evidence="9">
    <location>
        <begin position="9"/>
        <end position="146"/>
    </location>
</feature>
<feature type="transmembrane region" description="Helical" evidence="8">
    <location>
        <begin position="267"/>
        <end position="287"/>
    </location>
</feature>